<organism evidence="1 2">
    <name type="scientific">Ambrosiozyma monospora</name>
    <name type="common">Yeast</name>
    <name type="synonym">Endomycopsis monosporus</name>
    <dbReference type="NCBI Taxonomy" id="43982"/>
    <lineage>
        <taxon>Eukaryota</taxon>
        <taxon>Fungi</taxon>
        <taxon>Dikarya</taxon>
        <taxon>Ascomycota</taxon>
        <taxon>Saccharomycotina</taxon>
        <taxon>Pichiomycetes</taxon>
        <taxon>Pichiales</taxon>
        <taxon>Pichiaceae</taxon>
        <taxon>Ambrosiozyma</taxon>
    </lineage>
</organism>
<keyword evidence="2" id="KW-1185">Reference proteome</keyword>
<accession>A0ACB5U9R9</accession>
<reference evidence="1" key="1">
    <citation type="submission" date="2023-04" db="EMBL/GenBank/DDBJ databases">
        <title>Ambrosiozyma monospora NBRC 10751.</title>
        <authorList>
            <person name="Ichikawa N."/>
            <person name="Sato H."/>
            <person name="Tonouchi N."/>
        </authorList>
    </citation>
    <scope>NUCLEOTIDE SEQUENCE</scope>
    <source>
        <strain evidence="1">NBRC 10751</strain>
    </source>
</reference>
<sequence>MQHNSNTWNPYSQTRQQRPLAQNESPSQHNNYQNLNQRQIPNEAQFQNQFQVIPQAASVPQVQQQVQVQQVPQHVPELSSTPQFQRPPVVQFQQSRKPVQQYSRQPVHTGLTPAPQSPPLALPTGVNETSYEVNPSNSVNNPPTNVNNNIPSNQSNASYPSTMKEIQFVMVNSPGTSNASLSSHNNTENSTETDITNGSQGGSPSNKRSSFALDNQDKEELRKRKYLERLAKGKEIRQAEKAARNRLKQLEKLQWQKEAETVELG</sequence>
<name>A0ACB5U9R9_AMBMO</name>
<protein>
    <submittedName>
        <fullName evidence="1">Unnamed protein product</fullName>
    </submittedName>
</protein>
<evidence type="ECO:0000313" key="1">
    <source>
        <dbReference type="EMBL" id="GMF05067.1"/>
    </source>
</evidence>
<dbReference type="EMBL" id="BSXS01014180">
    <property type="protein sequence ID" value="GMF05067.1"/>
    <property type="molecule type" value="Genomic_DNA"/>
</dbReference>
<comment type="caution">
    <text evidence="1">The sequence shown here is derived from an EMBL/GenBank/DDBJ whole genome shotgun (WGS) entry which is preliminary data.</text>
</comment>
<dbReference type="Proteomes" id="UP001165064">
    <property type="component" value="Unassembled WGS sequence"/>
</dbReference>
<evidence type="ECO:0000313" key="2">
    <source>
        <dbReference type="Proteomes" id="UP001165064"/>
    </source>
</evidence>
<proteinExistence type="predicted"/>
<gene>
    <name evidence="1" type="ORF">Amon02_001219900</name>
</gene>